<dbReference type="GeneID" id="101143900"/>
<dbReference type="InParanoid" id="G3QS82"/>
<evidence type="ECO:0000313" key="12">
    <source>
        <dbReference type="Ensembl" id="ENSGGOP00000005512.3"/>
    </source>
</evidence>
<dbReference type="eggNOG" id="ENOG502T9UC">
    <property type="taxonomic scope" value="Eukaryota"/>
</dbReference>
<keyword evidence="4 10" id="KW-0964">Secreted</keyword>
<dbReference type="GO" id="GO:0060326">
    <property type="term" value="P:cell chemotaxis"/>
    <property type="evidence" value="ECO:0000318"/>
    <property type="project" value="GO_Central"/>
</dbReference>
<evidence type="ECO:0000313" key="13">
    <source>
        <dbReference type="Proteomes" id="UP000001519"/>
    </source>
</evidence>
<keyword evidence="9" id="KW-1015">Disulfide bond</keyword>
<dbReference type="STRING" id="9593.ENSGGOP00000005512"/>
<keyword evidence="13" id="KW-1185">Reference proteome</keyword>
<proteinExistence type="inferred from homology"/>
<dbReference type="InterPro" id="IPR025933">
    <property type="entry name" value="Beta_defensin_dom"/>
</dbReference>
<dbReference type="Proteomes" id="UP000001519">
    <property type="component" value="Chromosome 11"/>
</dbReference>
<evidence type="ECO:0000256" key="2">
    <source>
        <dbReference type="ARBA" id="ARBA00004613"/>
    </source>
</evidence>
<dbReference type="PANTHER" id="PTHR20515">
    <property type="entry name" value="BETA-DEFENSIN"/>
    <property type="match status" value="1"/>
</dbReference>
<sequence length="73" mass="8342">MRIAVLLFAIFFFMSQVLPARGKFKGICERPNGSCQDFCLETEIHVGRCLNSRPCCLPLEHQLRIESTTPKKD</sequence>
<feature type="domain" description="Beta-defensin" evidence="11">
    <location>
        <begin position="28"/>
        <end position="56"/>
    </location>
</feature>
<dbReference type="GO" id="GO:0031731">
    <property type="term" value="F:CCR6 chemokine receptor binding"/>
    <property type="evidence" value="ECO:0000318"/>
    <property type="project" value="GO_Central"/>
</dbReference>
<feature type="chain" id="PRO_5013985516" description="Beta-defensin" evidence="10">
    <location>
        <begin position="20"/>
        <end position="73"/>
    </location>
</feature>
<dbReference type="FunCoup" id="G3QS82">
    <property type="interactions" value="1"/>
</dbReference>
<dbReference type="GO" id="GO:0042056">
    <property type="term" value="F:chemoattractant activity"/>
    <property type="evidence" value="ECO:0000318"/>
    <property type="project" value="GO_Central"/>
</dbReference>
<comment type="subcellular location">
    <subcellularLocation>
        <location evidence="2 10">Secreted</location>
    </subcellularLocation>
</comment>
<evidence type="ECO:0000256" key="1">
    <source>
        <dbReference type="ARBA" id="ARBA00002878"/>
    </source>
</evidence>
<evidence type="ECO:0000256" key="6">
    <source>
        <dbReference type="ARBA" id="ARBA00022729"/>
    </source>
</evidence>
<evidence type="ECO:0000259" key="11">
    <source>
        <dbReference type="Pfam" id="PF13841"/>
    </source>
</evidence>
<reference evidence="12" key="3">
    <citation type="submission" date="2025-08" db="UniProtKB">
        <authorList>
            <consortium name="Ensembl"/>
        </authorList>
    </citation>
    <scope>IDENTIFICATION</scope>
</reference>
<evidence type="ECO:0000256" key="10">
    <source>
        <dbReference type="RuleBase" id="RU231113"/>
    </source>
</evidence>
<dbReference type="GO" id="GO:0045087">
    <property type="term" value="P:innate immune response"/>
    <property type="evidence" value="ECO:0007669"/>
    <property type="project" value="InterPro"/>
</dbReference>
<keyword evidence="8 10" id="KW-0044">Antibiotic</keyword>
<organism evidence="12 13">
    <name type="scientific">Gorilla gorilla gorilla</name>
    <name type="common">Western lowland gorilla</name>
    <dbReference type="NCBI Taxonomy" id="9595"/>
    <lineage>
        <taxon>Eukaryota</taxon>
        <taxon>Metazoa</taxon>
        <taxon>Chordata</taxon>
        <taxon>Craniata</taxon>
        <taxon>Vertebrata</taxon>
        <taxon>Euteleostomi</taxon>
        <taxon>Mammalia</taxon>
        <taxon>Eutheria</taxon>
        <taxon>Euarchontoglires</taxon>
        <taxon>Primates</taxon>
        <taxon>Haplorrhini</taxon>
        <taxon>Catarrhini</taxon>
        <taxon>Hominidae</taxon>
        <taxon>Gorilla</taxon>
    </lineage>
</organism>
<keyword evidence="7 10" id="KW-0211">Defensin</keyword>
<dbReference type="GeneTree" id="ENSGT00390000009472"/>
<dbReference type="EMBL" id="CABD030080064">
    <property type="status" value="NOT_ANNOTATED_CDS"/>
    <property type="molecule type" value="Genomic_DNA"/>
</dbReference>
<dbReference type="GO" id="GO:0005615">
    <property type="term" value="C:extracellular space"/>
    <property type="evidence" value="ECO:0000318"/>
    <property type="project" value="GO_Central"/>
</dbReference>
<keyword evidence="5 10" id="KW-0929">Antimicrobial</keyword>
<dbReference type="AlphaFoldDB" id="G3QS82"/>
<dbReference type="Pfam" id="PF13841">
    <property type="entry name" value="Defensin_beta_2"/>
    <property type="match status" value="1"/>
</dbReference>
<evidence type="ECO:0000256" key="7">
    <source>
        <dbReference type="ARBA" id="ARBA00022940"/>
    </source>
</evidence>
<dbReference type="PANTHER" id="PTHR20515:SF3">
    <property type="entry name" value="BETA-DEFENSIN 109B-RELATED"/>
    <property type="match status" value="1"/>
</dbReference>
<feature type="signal peptide" evidence="10">
    <location>
        <begin position="1"/>
        <end position="19"/>
    </location>
</feature>
<evidence type="ECO:0000256" key="5">
    <source>
        <dbReference type="ARBA" id="ARBA00022529"/>
    </source>
</evidence>
<dbReference type="Bgee" id="ENSGGOG00000028100">
    <property type="expression patterns" value="Expressed in cerebellum and 1 other cell type or tissue"/>
</dbReference>
<evidence type="ECO:0000256" key="8">
    <source>
        <dbReference type="ARBA" id="ARBA00023022"/>
    </source>
</evidence>
<keyword evidence="6 10" id="KW-0732">Signal</keyword>
<reference evidence="12 13" key="2">
    <citation type="journal article" date="2012" name="Nature">
        <title>Insights into hominid evolution from the gorilla genome sequence.</title>
        <authorList>
            <person name="Scally A."/>
            <person name="Dutheil J.Y."/>
            <person name="Hillier L.W."/>
            <person name="Jordan G.E."/>
            <person name="Goodhead I."/>
            <person name="Herrero J."/>
            <person name="Hobolth A."/>
            <person name="Lappalainen T."/>
            <person name="Mailund T."/>
            <person name="Marques-Bonet T."/>
            <person name="McCarthy S."/>
            <person name="Montgomery S.H."/>
            <person name="Schwalie P.C."/>
            <person name="Tang Y.A."/>
            <person name="Ward M.C."/>
            <person name="Xue Y."/>
            <person name="Yngvadottir B."/>
            <person name="Alkan C."/>
            <person name="Andersen L.N."/>
            <person name="Ayub Q."/>
            <person name="Ball E.V."/>
            <person name="Beal K."/>
            <person name="Bradley B.J."/>
            <person name="Chen Y."/>
            <person name="Clee C.M."/>
            <person name="Fitzgerald S."/>
            <person name="Graves T.A."/>
            <person name="Gu Y."/>
            <person name="Heath P."/>
            <person name="Heger A."/>
            <person name="Karakoc E."/>
            <person name="Kolb-Kokocinski A."/>
            <person name="Laird G.K."/>
            <person name="Lunter G."/>
            <person name="Meader S."/>
            <person name="Mort M."/>
            <person name="Mullikin J.C."/>
            <person name="Munch K."/>
            <person name="O'Connor T.D."/>
            <person name="Phillips A.D."/>
            <person name="Prado-Martinez J."/>
            <person name="Rogers A.S."/>
            <person name="Sajjadian S."/>
            <person name="Schmidt D."/>
            <person name="Shaw K."/>
            <person name="Simpson J.T."/>
            <person name="Stenson P.D."/>
            <person name="Turner D.J."/>
            <person name="Vigilant L."/>
            <person name="Vilella A.J."/>
            <person name="Whitener W."/>
            <person name="Zhu B."/>
            <person name="Cooper D.N."/>
            <person name="de Jong P."/>
            <person name="Dermitzakis E.T."/>
            <person name="Eichler E.E."/>
            <person name="Flicek P."/>
            <person name="Goldman N."/>
            <person name="Mundy N.I."/>
            <person name="Ning Z."/>
            <person name="Odom D.T."/>
            <person name="Ponting C.P."/>
            <person name="Quail M.A."/>
            <person name="Ryder O.A."/>
            <person name="Searle S.M."/>
            <person name="Warren W.C."/>
            <person name="Wilson R.K."/>
            <person name="Schierup M.H."/>
            <person name="Rogers J."/>
            <person name="Tyler-Smith C."/>
            <person name="Durbin R."/>
        </authorList>
    </citation>
    <scope>NUCLEOTIDE SEQUENCE [LARGE SCALE GENOMIC DNA]</scope>
</reference>
<dbReference type="EMBL" id="CABD030080065">
    <property type="status" value="NOT_ANNOTATED_CDS"/>
    <property type="molecule type" value="Genomic_DNA"/>
</dbReference>
<evidence type="ECO:0000256" key="9">
    <source>
        <dbReference type="ARBA" id="ARBA00023157"/>
    </source>
</evidence>
<name>G3QS82_GORGO</name>
<dbReference type="GO" id="GO:0042742">
    <property type="term" value="P:defense response to bacterium"/>
    <property type="evidence" value="ECO:0000318"/>
    <property type="project" value="GO_Central"/>
</dbReference>
<reference evidence="12" key="4">
    <citation type="submission" date="2025-09" db="UniProtKB">
        <authorList>
            <consortium name="Ensembl"/>
        </authorList>
    </citation>
    <scope>IDENTIFICATION</scope>
</reference>
<accession>G3QS82</accession>
<evidence type="ECO:0000256" key="4">
    <source>
        <dbReference type="ARBA" id="ARBA00022525"/>
    </source>
</evidence>
<gene>
    <name evidence="12" type="primary">LOC101143900</name>
</gene>
<reference evidence="13" key="1">
    <citation type="submission" date="2011-05" db="EMBL/GenBank/DDBJ databases">
        <title>Insights into the evolution of the great apes provided by the gorilla genome.</title>
        <authorList>
            <person name="Scally A."/>
        </authorList>
    </citation>
    <scope>NUCLEOTIDE SEQUENCE [LARGE SCALE GENOMIC DNA]</scope>
</reference>
<comment type="similarity">
    <text evidence="3 10">Belongs to the beta-defensin family.</text>
</comment>
<comment type="function">
    <text evidence="1 10">Has antibacterial activity.</text>
</comment>
<protein>
    <recommendedName>
        <fullName evidence="10">Beta-defensin</fullName>
    </recommendedName>
</protein>
<dbReference type="OMA" id="CIETEIH"/>
<dbReference type="Ensembl" id="ENSGGOT00000005656.3">
    <property type="protein sequence ID" value="ENSGGOP00000005512.3"/>
    <property type="gene ID" value="ENSGGOG00000028100.2"/>
</dbReference>
<dbReference type="KEGG" id="ggo:101143900"/>
<evidence type="ECO:0000256" key="3">
    <source>
        <dbReference type="ARBA" id="ARBA00007371"/>
    </source>
</evidence>